<name>A0ACA9KKC9_9GLOM</name>
<proteinExistence type="predicted"/>
<protein>
    <submittedName>
        <fullName evidence="1">5845_t:CDS:1</fullName>
    </submittedName>
</protein>
<dbReference type="Proteomes" id="UP000789860">
    <property type="component" value="Unassembled WGS sequence"/>
</dbReference>
<organism evidence="1 2">
    <name type="scientific">Scutellospora calospora</name>
    <dbReference type="NCBI Taxonomy" id="85575"/>
    <lineage>
        <taxon>Eukaryota</taxon>
        <taxon>Fungi</taxon>
        <taxon>Fungi incertae sedis</taxon>
        <taxon>Mucoromycota</taxon>
        <taxon>Glomeromycotina</taxon>
        <taxon>Glomeromycetes</taxon>
        <taxon>Diversisporales</taxon>
        <taxon>Gigasporaceae</taxon>
        <taxon>Scutellospora</taxon>
    </lineage>
</organism>
<evidence type="ECO:0000313" key="2">
    <source>
        <dbReference type="Proteomes" id="UP000789860"/>
    </source>
</evidence>
<comment type="caution">
    <text evidence="1">The sequence shown here is derived from an EMBL/GenBank/DDBJ whole genome shotgun (WGS) entry which is preliminary data.</text>
</comment>
<evidence type="ECO:0000313" key="1">
    <source>
        <dbReference type="EMBL" id="CAG8477777.1"/>
    </source>
</evidence>
<keyword evidence="2" id="KW-1185">Reference proteome</keyword>
<gene>
    <name evidence="1" type="ORF">SCALOS_LOCUS2298</name>
</gene>
<reference evidence="1" key="1">
    <citation type="submission" date="2021-06" db="EMBL/GenBank/DDBJ databases">
        <authorList>
            <person name="Kallberg Y."/>
            <person name="Tangrot J."/>
            <person name="Rosling A."/>
        </authorList>
    </citation>
    <scope>NUCLEOTIDE SEQUENCE</scope>
    <source>
        <strain evidence="1">AU212A</strain>
    </source>
</reference>
<sequence>MSSIMNDEYRNLQELYDAILNTLFPILLIKFIDLQWKKNEKMMERTFLELKNKEKEIINKTVQGIQNAADKDKLEEEYEKAKTSELYKQDESKTIIDNLYKRKNVYFGIDKSLSISEKNKRILKDALVKLIPNTIEDGDEYDELVGFEIMLKECKKEILDKKEIFVIEDDDDNNEDFEIKSEECKKEILKILNEILKEINKERNAYFKISRVSTFRAIALPLLDDALYNIVTWIIPLVASLVYDELFKIKIFSYVNMVVHLTFSIITIFSKFLAKKFKSNYYGYNIITAGDKGFCWTFKIINKIEFDDSNCIAVAAMNLIIFPVYVIPLFWIIVITEQPFDLISFVFLILFALLLLQSFCIVIFLRFATLMAQYTLKKMISRSREKDKEKTKKIKEKDKEKTKEIKKKNNEKGITMKWDGIQIPDIVFSIVSKNRLIKEIRVLQIGKGNKEKRQLM</sequence>
<dbReference type="EMBL" id="CAJVPM010001989">
    <property type="protein sequence ID" value="CAG8477777.1"/>
    <property type="molecule type" value="Genomic_DNA"/>
</dbReference>
<accession>A0ACA9KKC9</accession>